<comment type="caution">
    <text evidence="9">The sequence shown here is derived from an EMBL/GenBank/DDBJ whole genome shotgun (WGS) entry which is preliminary data.</text>
</comment>
<dbReference type="Gene3D" id="2.20.28.10">
    <property type="match status" value="1"/>
</dbReference>
<dbReference type="InterPro" id="IPR013083">
    <property type="entry name" value="Znf_RING/FYVE/PHD"/>
</dbReference>
<feature type="domain" description="CHY-type" evidence="7">
    <location>
        <begin position="276"/>
        <end position="343"/>
    </location>
</feature>
<reference evidence="9" key="1">
    <citation type="submission" date="2022-07" db="EMBL/GenBank/DDBJ databases">
        <title>Draft genome sequence of Zalerion maritima ATCC 34329, a (micro)plastics degrading marine fungus.</title>
        <authorList>
            <person name="Paco A."/>
            <person name="Goncalves M.F.M."/>
            <person name="Rocha-Santos T.A.P."/>
            <person name="Alves A."/>
        </authorList>
    </citation>
    <scope>NUCLEOTIDE SEQUENCE</scope>
    <source>
        <strain evidence="9">ATCC 34329</strain>
    </source>
</reference>
<feature type="compositionally biased region" description="Acidic residues" evidence="5">
    <location>
        <begin position="631"/>
        <end position="662"/>
    </location>
</feature>
<dbReference type="AlphaFoldDB" id="A0AAD5RRF8"/>
<dbReference type="SMART" id="SM00184">
    <property type="entry name" value="RING"/>
    <property type="match status" value="1"/>
</dbReference>
<organism evidence="9 10">
    <name type="scientific">Zalerion maritima</name>
    <dbReference type="NCBI Taxonomy" id="339359"/>
    <lineage>
        <taxon>Eukaryota</taxon>
        <taxon>Fungi</taxon>
        <taxon>Dikarya</taxon>
        <taxon>Ascomycota</taxon>
        <taxon>Pezizomycotina</taxon>
        <taxon>Sordariomycetes</taxon>
        <taxon>Lulworthiomycetidae</taxon>
        <taxon>Lulworthiales</taxon>
        <taxon>Lulworthiaceae</taxon>
        <taxon>Zalerion</taxon>
    </lineage>
</organism>
<dbReference type="InterPro" id="IPR017921">
    <property type="entry name" value="Znf_CTCHY"/>
</dbReference>
<dbReference type="InterPro" id="IPR037275">
    <property type="entry name" value="Znf_CTCHY_sf"/>
</dbReference>
<evidence type="ECO:0000259" key="8">
    <source>
        <dbReference type="PROSITE" id="PS51270"/>
    </source>
</evidence>
<dbReference type="PANTHER" id="PTHR21319">
    <property type="entry name" value="RING FINGER AND CHY ZINC FINGER DOMAIN-CONTAINING PROTEIN 1"/>
    <property type="match status" value="1"/>
</dbReference>
<evidence type="ECO:0000256" key="4">
    <source>
        <dbReference type="PROSITE-ProRule" id="PRU00601"/>
    </source>
</evidence>
<dbReference type="InterPro" id="IPR001841">
    <property type="entry name" value="Znf_RING"/>
</dbReference>
<name>A0AAD5RRF8_9PEZI</name>
<proteinExistence type="predicted"/>
<dbReference type="InterPro" id="IPR039512">
    <property type="entry name" value="RCHY1_zinc-ribbon"/>
</dbReference>
<dbReference type="InterPro" id="IPR008913">
    <property type="entry name" value="Znf_CHY"/>
</dbReference>
<evidence type="ECO:0000256" key="2">
    <source>
        <dbReference type="ARBA" id="ARBA00022771"/>
    </source>
</evidence>
<feature type="region of interest" description="Disordered" evidence="5">
    <location>
        <begin position="20"/>
        <end position="92"/>
    </location>
</feature>
<dbReference type="GO" id="GO:0016567">
    <property type="term" value="P:protein ubiquitination"/>
    <property type="evidence" value="ECO:0007669"/>
    <property type="project" value="TreeGrafter"/>
</dbReference>
<accession>A0AAD5RRF8</accession>
<dbReference type="GO" id="GO:0005634">
    <property type="term" value="C:nucleus"/>
    <property type="evidence" value="ECO:0007669"/>
    <property type="project" value="TreeGrafter"/>
</dbReference>
<dbReference type="PROSITE" id="PS51266">
    <property type="entry name" value="ZF_CHY"/>
    <property type="match status" value="1"/>
</dbReference>
<feature type="region of interest" description="Disordered" evidence="5">
    <location>
        <begin position="585"/>
        <end position="670"/>
    </location>
</feature>
<protein>
    <submittedName>
        <fullName evidence="9">CHY zinc finger containing protein</fullName>
    </submittedName>
</protein>
<dbReference type="Pfam" id="PF05495">
    <property type="entry name" value="zf-CHY"/>
    <property type="match status" value="1"/>
</dbReference>
<feature type="domain" description="RING-type" evidence="6">
    <location>
        <begin position="410"/>
        <end position="452"/>
    </location>
</feature>
<dbReference type="PROSITE" id="PS50089">
    <property type="entry name" value="ZF_RING_2"/>
    <property type="match status" value="1"/>
</dbReference>
<dbReference type="EMBL" id="JAKWBI020000111">
    <property type="protein sequence ID" value="KAJ2902490.1"/>
    <property type="molecule type" value="Genomic_DNA"/>
</dbReference>
<dbReference type="Proteomes" id="UP001201980">
    <property type="component" value="Unassembled WGS sequence"/>
</dbReference>
<keyword evidence="2 4" id="KW-0863">Zinc-finger</keyword>
<dbReference type="SUPFAM" id="SSF161219">
    <property type="entry name" value="CHY zinc finger-like"/>
    <property type="match status" value="1"/>
</dbReference>
<dbReference type="SUPFAM" id="SSF161245">
    <property type="entry name" value="Zinc hairpin stack"/>
    <property type="match status" value="1"/>
</dbReference>
<dbReference type="InterPro" id="IPR037274">
    <property type="entry name" value="Znf_CHY_sf"/>
</dbReference>
<dbReference type="Gene3D" id="3.30.40.10">
    <property type="entry name" value="Zinc/RING finger domain, C3HC4 (zinc finger)"/>
    <property type="match status" value="1"/>
</dbReference>
<evidence type="ECO:0000259" key="7">
    <source>
        <dbReference type="PROSITE" id="PS51266"/>
    </source>
</evidence>
<dbReference type="GO" id="GO:0061630">
    <property type="term" value="F:ubiquitin protein ligase activity"/>
    <property type="evidence" value="ECO:0007669"/>
    <property type="project" value="TreeGrafter"/>
</dbReference>
<gene>
    <name evidence="9" type="ORF">MKZ38_000540</name>
</gene>
<evidence type="ECO:0000313" key="10">
    <source>
        <dbReference type="Proteomes" id="UP001201980"/>
    </source>
</evidence>
<dbReference type="GO" id="GO:0006511">
    <property type="term" value="P:ubiquitin-dependent protein catabolic process"/>
    <property type="evidence" value="ECO:0007669"/>
    <property type="project" value="TreeGrafter"/>
</dbReference>
<sequence>MTSLVSDFIVNPVLRQARRFSRSSVSPADSDSAEEKSTAQPPLRRESLLSGALAQAARDQDASPTPSVSNVVVGSPSLPAQTPSENTQAVQRPIISATINTFSPGRYIPPESVLLSASSVELVAVDDAEGDESEPLDNPLATPPRTPVHVRSGSLPEDDGMGPMRRKIIAVQSLDIACEEKALLLHKLITERYIHAHAQAGSTAGTGLGTRHKTGLTSWEQEETLGTFDAFKFWQSTFIDVAAPQKFVLTAEDVKPTYSTRVEPDSPWDSAGDMEGVGKPLGCPHYHRNIKLQCSTCSIWYTCRLCHDAVEDHVLVRNETKHMLCMLCGCAQKAAEACVNCGELAATYYCNVCKLWDSDRPTYHCPGCGICRRGLGLGKDFFHCNTCGICKPMSVAESHKCIERATDCDCPICGEYMFTSRKRVIYLDACAHSLHEDCYTEHMKTSYKCPICYKSAINMETHFRNLDIEIQHQPMPSEFEDTKAGILCNDCCAKTSVEYHWLGLKCAVCRSYNTVELQIIGRSPNLDVANRDGAGSRRPAPDWAEPPVRRRSTDGPSAVDISGCNPFALAAQAIPDRYARSVSPSMIGVGGSTRKPSALESDHSDDDDLDFWGGEEPRSVTSHSAIASDKAEEEEEEEEEDETDSEDEDNDDEGDCDDDDPNEIILFGHR</sequence>
<dbReference type="PROSITE" id="PS51270">
    <property type="entry name" value="ZF_CTCHY"/>
    <property type="match status" value="1"/>
</dbReference>
<dbReference type="Pfam" id="PF13639">
    <property type="entry name" value="zf-RING_2"/>
    <property type="match status" value="1"/>
</dbReference>
<feature type="domain" description="CTCHY-type" evidence="8">
    <location>
        <begin position="345"/>
        <end position="409"/>
    </location>
</feature>
<dbReference type="PANTHER" id="PTHR21319:SF0">
    <property type="entry name" value="AND RING FINGER DOMAIN PROTEIN, PUTATIVE (AFU_ORTHOLOGUE AFUA_1G08900)-RELATED"/>
    <property type="match status" value="1"/>
</dbReference>
<evidence type="ECO:0000256" key="3">
    <source>
        <dbReference type="ARBA" id="ARBA00022833"/>
    </source>
</evidence>
<feature type="region of interest" description="Disordered" evidence="5">
    <location>
        <begin position="526"/>
        <end position="561"/>
    </location>
</feature>
<feature type="compositionally biased region" description="Polar residues" evidence="5">
    <location>
        <begin position="80"/>
        <end position="90"/>
    </location>
</feature>
<dbReference type="SUPFAM" id="SSF57850">
    <property type="entry name" value="RING/U-box"/>
    <property type="match status" value="1"/>
</dbReference>
<keyword evidence="3" id="KW-0862">Zinc</keyword>
<evidence type="ECO:0000313" key="9">
    <source>
        <dbReference type="EMBL" id="KAJ2902490.1"/>
    </source>
</evidence>
<keyword evidence="1" id="KW-0479">Metal-binding</keyword>
<keyword evidence="10" id="KW-1185">Reference proteome</keyword>
<evidence type="ECO:0000256" key="1">
    <source>
        <dbReference type="ARBA" id="ARBA00022723"/>
    </source>
</evidence>
<evidence type="ECO:0000256" key="5">
    <source>
        <dbReference type="SAM" id="MobiDB-lite"/>
    </source>
</evidence>
<dbReference type="GO" id="GO:0008270">
    <property type="term" value="F:zinc ion binding"/>
    <property type="evidence" value="ECO:0007669"/>
    <property type="project" value="UniProtKB-KW"/>
</dbReference>
<feature type="compositionally biased region" description="Basic and acidic residues" evidence="5">
    <location>
        <begin position="33"/>
        <end position="47"/>
    </location>
</feature>
<feature type="region of interest" description="Disordered" evidence="5">
    <location>
        <begin position="128"/>
        <end position="161"/>
    </location>
</feature>
<evidence type="ECO:0000259" key="6">
    <source>
        <dbReference type="PROSITE" id="PS50089"/>
    </source>
</evidence>
<dbReference type="Pfam" id="PF14599">
    <property type="entry name" value="zinc_ribbon_6"/>
    <property type="match status" value="1"/>
</dbReference>
<feature type="compositionally biased region" description="Low complexity" evidence="5">
    <location>
        <begin position="63"/>
        <end position="79"/>
    </location>
</feature>
<dbReference type="CDD" id="cd16464">
    <property type="entry name" value="RING-H2_Pirh2-like"/>
    <property type="match status" value="1"/>
</dbReference>